<organism evidence="1 2">
    <name type="scientific">Cichorium intybus</name>
    <name type="common">Chicory</name>
    <dbReference type="NCBI Taxonomy" id="13427"/>
    <lineage>
        <taxon>Eukaryota</taxon>
        <taxon>Viridiplantae</taxon>
        <taxon>Streptophyta</taxon>
        <taxon>Embryophyta</taxon>
        <taxon>Tracheophyta</taxon>
        <taxon>Spermatophyta</taxon>
        <taxon>Magnoliopsida</taxon>
        <taxon>eudicotyledons</taxon>
        <taxon>Gunneridae</taxon>
        <taxon>Pentapetalae</taxon>
        <taxon>asterids</taxon>
        <taxon>campanulids</taxon>
        <taxon>Asterales</taxon>
        <taxon>Asteraceae</taxon>
        <taxon>Cichorioideae</taxon>
        <taxon>Cichorieae</taxon>
        <taxon>Cichoriinae</taxon>
        <taxon>Cichorium</taxon>
    </lineage>
</organism>
<sequence>MDELFSKLKRPFDGTWYAVESDMAVFERIMSRLPVKCVLISKSVSKLWYDVMSTKYFIILHRYWSSKNTKFFVLYDAGDLEEIKVCEMRLMEPNGTFIEKYTIPGFETLPNLLMIASFNGLICCVNDVKIWQGSYEVDIRICNPATREVLVLPRSHLSIDIPTFGVLYSNRYHFYKIYKFFSEPIDLETGYTQCEVYSSKTGAWKRLASVPWLLLTYPSLSLVSNHVCINEKLYWFISDDYEDEIDFPTAILMVDMDDNFRVIPLPNYAEISFLIEFRGRLCFVDWTGLKFHLWLYDEKNDGWYLLDILHFPVKWLEVAHFDSVVAHKHDILFVYKDVAGLRHEILYDVSHGTWKDFRIAEDCKEKAIVVVPFFETLLPCNSNW</sequence>
<reference evidence="2" key="1">
    <citation type="journal article" date="2022" name="Mol. Ecol. Resour.">
        <title>The genomes of chicory, endive, great burdock and yacon provide insights into Asteraceae palaeo-polyploidization history and plant inulin production.</title>
        <authorList>
            <person name="Fan W."/>
            <person name="Wang S."/>
            <person name="Wang H."/>
            <person name="Wang A."/>
            <person name="Jiang F."/>
            <person name="Liu H."/>
            <person name="Zhao H."/>
            <person name="Xu D."/>
            <person name="Zhang Y."/>
        </authorList>
    </citation>
    <scope>NUCLEOTIDE SEQUENCE [LARGE SCALE GENOMIC DNA]</scope>
    <source>
        <strain evidence="2">cv. Punajuju</strain>
    </source>
</reference>
<gene>
    <name evidence="1" type="ORF">L2E82_25935</name>
</gene>
<evidence type="ECO:0000313" key="1">
    <source>
        <dbReference type="EMBL" id="KAI3753871.1"/>
    </source>
</evidence>
<evidence type="ECO:0000313" key="2">
    <source>
        <dbReference type="Proteomes" id="UP001055811"/>
    </source>
</evidence>
<proteinExistence type="predicted"/>
<keyword evidence="2" id="KW-1185">Reference proteome</keyword>
<accession>A0ACB9E509</accession>
<comment type="caution">
    <text evidence="1">The sequence shown here is derived from an EMBL/GenBank/DDBJ whole genome shotgun (WGS) entry which is preliminary data.</text>
</comment>
<name>A0ACB9E509_CICIN</name>
<protein>
    <submittedName>
        <fullName evidence="1">Uncharacterized protein</fullName>
    </submittedName>
</protein>
<reference evidence="1 2" key="2">
    <citation type="journal article" date="2022" name="Mol. Ecol. Resour.">
        <title>The genomes of chicory, endive, great burdock and yacon provide insights into Asteraceae paleo-polyploidization history and plant inulin production.</title>
        <authorList>
            <person name="Fan W."/>
            <person name="Wang S."/>
            <person name="Wang H."/>
            <person name="Wang A."/>
            <person name="Jiang F."/>
            <person name="Liu H."/>
            <person name="Zhao H."/>
            <person name="Xu D."/>
            <person name="Zhang Y."/>
        </authorList>
    </citation>
    <scope>NUCLEOTIDE SEQUENCE [LARGE SCALE GENOMIC DNA]</scope>
    <source>
        <strain evidence="2">cv. Punajuju</strain>
        <tissue evidence="1">Leaves</tissue>
    </source>
</reference>
<dbReference type="EMBL" id="CM042012">
    <property type="protein sequence ID" value="KAI3753871.1"/>
    <property type="molecule type" value="Genomic_DNA"/>
</dbReference>
<dbReference type="Proteomes" id="UP001055811">
    <property type="component" value="Linkage Group LG04"/>
</dbReference>